<evidence type="ECO:0000256" key="1">
    <source>
        <dbReference type="SAM" id="MobiDB-lite"/>
    </source>
</evidence>
<sequence length="123" mass="14157">MHRHPRTQNQRGDSNAALSYSSENSPPPVSGPRGTERTERRPRPRLPLRTLQSFPLKSLQVSLYPLFRSSLIMNGHRGADGAREESRNIRPGERETPPISSRPAGEIGWRRRPHRHLRRGDRR</sequence>
<feature type="compositionally biased region" description="Polar residues" evidence="1">
    <location>
        <begin position="7"/>
        <end position="24"/>
    </location>
</feature>
<dbReference type="AlphaFoldDB" id="A0A9Q1IM30"/>
<name>A0A9Q1IM30_SYNKA</name>
<proteinExistence type="predicted"/>
<feature type="region of interest" description="Disordered" evidence="1">
    <location>
        <begin position="1"/>
        <end position="54"/>
    </location>
</feature>
<dbReference type="EMBL" id="JAINUF010000013">
    <property type="protein sequence ID" value="KAJ8344530.1"/>
    <property type="molecule type" value="Genomic_DNA"/>
</dbReference>
<dbReference type="Proteomes" id="UP001152622">
    <property type="component" value="Chromosome 13"/>
</dbReference>
<reference evidence="2" key="1">
    <citation type="journal article" date="2023" name="Science">
        <title>Genome structures resolve the early diversification of teleost fishes.</title>
        <authorList>
            <person name="Parey E."/>
            <person name="Louis A."/>
            <person name="Montfort J."/>
            <person name="Bouchez O."/>
            <person name="Roques C."/>
            <person name="Iampietro C."/>
            <person name="Lluch J."/>
            <person name="Castinel A."/>
            <person name="Donnadieu C."/>
            <person name="Desvignes T."/>
            <person name="Floi Bucao C."/>
            <person name="Jouanno E."/>
            <person name="Wen M."/>
            <person name="Mejri S."/>
            <person name="Dirks R."/>
            <person name="Jansen H."/>
            <person name="Henkel C."/>
            <person name="Chen W.J."/>
            <person name="Zahm M."/>
            <person name="Cabau C."/>
            <person name="Klopp C."/>
            <person name="Thompson A.W."/>
            <person name="Robinson-Rechavi M."/>
            <person name="Braasch I."/>
            <person name="Lecointre G."/>
            <person name="Bobe J."/>
            <person name="Postlethwait J.H."/>
            <person name="Berthelot C."/>
            <person name="Roest Crollius H."/>
            <person name="Guiguen Y."/>
        </authorList>
    </citation>
    <scope>NUCLEOTIDE SEQUENCE</scope>
    <source>
        <strain evidence="2">WJC10195</strain>
    </source>
</reference>
<comment type="caution">
    <text evidence="2">The sequence shown here is derived from an EMBL/GenBank/DDBJ whole genome shotgun (WGS) entry which is preliminary data.</text>
</comment>
<feature type="compositionally biased region" description="Basic and acidic residues" evidence="1">
    <location>
        <begin position="77"/>
        <end position="96"/>
    </location>
</feature>
<keyword evidence="3" id="KW-1185">Reference proteome</keyword>
<evidence type="ECO:0000313" key="3">
    <source>
        <dbReference type="Proteomes" id="UP001152622"/>
    </source>
</evidence>
<protein>
    <submittedName>
        <fullName evidence="2">Uncharacterized protein</fullName>
    </submittedName>
</protein>
<accession>A0A9Q1IM30</accession>
<feature type="compositionally biased region" description="Basic residues" evidence="1">
    <location>
        <begin position="110"/>
        <end position="123"/>
    </location>
</feature>
<feature type="region of interest" description="Disordered" evidence="1">
    <location>
        <begin position="74"/>
        <end position="123"/>
    </location>
</feature>
<evidence type="ECO:0000313" key="2">
    <source>
        <dbReference type="EMBL" id="KAJ8344530.1"/>
    </source>
</evidence>
<organism evidence="2 3">
    <name type="scientific">Synaphobranchus kaupii</name>
    <name type="common">Kaup's arrowtooth eel</name>
    <dbReference type="NCBI Taxonomy" id="118154"/>
    <lineage>
        <taxon>Eukaryota</taxon>
        <taxon>Metazoa</taxon>
        <taxon>Chordata</taxon>
        <taxon>Craniata</taxon>
        <taxon>Vertebrata</taxon>
        <taxon>Euteleostomi</taxon>
        <taxon>Actinopterygii</taxon>
        <taxon>Neopterygii</taxon>
        <taxon>Teleostei</taxon>
        <taxon>Anguilliformes</taxon>
        <taxon>Synaphobranchidae</taxon>
        <taxon>Synaphobranchus</taxon>
    </lineage>
</organism>
<gene>
    <name evidence="2" type="ORF">SKAU_G00318590</name>
</gene>